<comment type="caution">
    <text evidence="2">The sequence shown here is derived from an EMBL/GenBank/DDBJ whole genome shotgun (WGS) entry which is preliminary data.</text>
</comment>
<evidence type="ECO:0000313" key="3">
    <source>
        <dbReference type="Proteomes" id="UP001359485"/>
    </source>
</evidence>
<keyword evidence="1" id="KW-0732">Signal</keyword>
<evidence type="ECO:0000313" key="2">
    <source>
        <dbReference type="EMBL" id="KAK6631240.1"/>
    </source>
</evidence>
<feature type="signal peptide" evidence="1">
    <location>
        <begin position="1"/>
        <end position="20"/>
    </location>
</feature>
<dbReference type="EMBL" id="JAWJWF010000006">
    <property type="protein sequence ID" value="KAK6631240.1"/>
    <property type="molecule type" value="Genomic_DNA"/>
</dbReference>
<sequence length="67" mass="7489">MKYGWSSGCSVSLMDLLIGASTFVAEQVGTITRHPRNMKVLTHVDPLRLLWNLTVYRAIPRKVSGSE</sequence>
<feature type="chain" id="PRO_5045757815" evidence="1">
    <location>
        <begin position="21"/>
        <end position="67"/>
    </location>
</feature>
<dbReference type="Proteomes" id="UP001359485">
    <property type="component" value="Unassembled WGS sequence"/>
</dbReference>
<name>A0ABR1AY08_POLSC</name>
<gene>
    <name evidence="2" type="ORF">RUM44_005766</name>
</gene>
<evidence type="ECO:0000256" key="1">
    <source>
        <dbReference type="SAM" id="SignalP"/>
    </source>
</evidence>
<protein>
    <submittedName>
        <fullName evidence="2">Uncharacterized protein</fullName>
    </submittedName>
</protein>
<proteinExistence type="predicted"/>
<accession>A0ABR1AY08</accession>
<reference evidence="2 3" key="1">
    <citation type="submission" date="2023-09" db="EMBL/GenBank/DDBJ databases">
        <title>Genomes of two closely related lineages of the louse Polyplax serrata with different host specificities.</title>
        <authorList>
            <person name="Martinu J."/>
            <person name="Tarabai H."/>
            <person name="Stefka J."/>
            <person name="Hypsa V."/>
        </authorList>
    </citation>
    <scope>NUCLEOTIDE SEQUENCE [LARGE SCALE GENOMIC DNA]</scope>
    <source>
        <strain evidence="2">98ZLc_SE</strain>
    </source>
</reference>
<organism evidence="2 3">
    <name type="scientific">Polyplax serrata</name>
    <name type="common">Common mouse louse</name>
    <dbReference type="NCBI Taxonomy" id="468196"/>
    <lineage>
        <taxon>Eukaryota</taxon>
        <taxon>Metazoa</taxon>
        <taxon>Ecdysozoa</taxon>
        <taxon>Arthropoda</taxon>
        <taxon>Hexapoda</taxon>
        <taxon>Insecta</taxon>
        <taxon>Pterygota</taxon>
        <taxon>Neoptera</taxon>
        <taxon>Paraneoptera</taxon>
        <taxon>Psocodea</taxon>
        <taxon>Troctomorpha</taxon>
        <taxon>Phthiraptera</taxon>
        <taxon>Anoplura</taxon>
        <taxon>Polyplacidae</taxon>
        <taxon>Polyplax</taxon>
    </lineage>
</organism>
<keyword evidence="3" id="KW-1185">Reference proteome</keyword>